<proteinExistence type="predicted"/>
<evidence type="ECO:0000313" key="2">
    <source>
        <dbReference type="Proteomes" id="UP000307440"/>
    </source>
</evidence>
<dbReference type="EMBL" id="ML210147">
    <property type="protein sequence ID" value="TFK30131.1"/>
    <property type="molecule type" value="Genomic_DNA"/>
</dbReference>
<sequence>MSLIPEPDVNPLGMNFRSLKPLEKLMESTHTKSQFLRFKEIVLQARFRSSLPKDKVAEELDSEDWNAFVQKVLRNLAFQKLLATYENSWPIKCYWNWLSQKEVSRKINLTYKFASSEFHKTSTSMPHRRTKNPAEPKAKFRSSGKKKVFIGAPPPGVPPNKVRYLSEALRQRSGFGQSNTEPLVPEALPFNVGCIQCDLLPDYPSRVDGQLKKMFPNPKHLQLMRNLGIGTDLHLAIFLKWSRDLKKRLLNHLLPGEITTFEKLQLLRMVSEAVEKPDQGLSRGQKRTFEECGGAGSYQTSTPETPPAAKRRFSHIAQPSAAEEELITNPESPLLKLQECMELKHNLNLFNATMDEIKAGSREYLEIYHPTSDAFEQTVSAIAATRLLFEKYENNWPIRFYIKRRARALGNRPVDELGRVRDFGASFLGINESSQAAILAQCPGSSIQPPATPSSSRVPPQPLASDINDIDIPQILSGCIRHPKVDLSVLSNTVKRFLIHRGVIDLIPAFALVGVTTRKDFTEFTHFSEEEKFELFSDPRVVRLRPFQRMALQLEFTPQKMAPFSEIFAQRKD</sequence>
<organism evidence="1 2">
    <name type="scientific">Coprinopsis marcescibilis</name>
    <name type="common">Agaric fungus</name>
    <name type="synonym">Psathyrella marcescibilis</name>
    <dbReference type="NCBI Taxonomy" id="230819"/>
    <lineage>
        <taxon>Eukaryota</taxon>
        <taxon>Fungi</taxon>
        <taxon>Dikarya</taxon>
        <taxon>Basidiomycota</taxon>
        <taxon>Agaricomycotina</taxon>
        <taxon>Agaricomycetes</taxon>
        <taxon>Agaricomycetidae</taxon>
        <taxon>Agaricales</taxon>
        <taxon>Agaricineae</taxon>
        <taxon>Psathyrellaceae</taxon>
        <taxon>Coprinopsis</taxon>
    </lineage>
</organism>
<reference evidence="1 2" key="1">
    <citation type="journal article" date="2019" name="Nat. Ecol. Evol.">
        <title>Megaphylogeny resolves global patterns of mushroom evolution.</title>
        <authorList>
            <person name="Varga T."/>
            <person name="Krizsan K."/>
            <person name="Foldi C."/>
            <person name="Dima B."/>
            <person name="Sanchez-Garcia M."/>
            <person name="Sanchez-Ramirez S."/>
            <person name="Szollosi G.J."/>
            <person name="Szarkandi J.G."/>
            <person name="Papp V."/>
            <person name="Albert L."/>
            <person name="Andreopoulos W."/>
            <person name="Angelini C."/>
            <person name="Antonin V."/>
            <person name="Barry K.W."/>
            <person name="Bougher N.L."/>
            <person name="Buchanan P."/>
            <person name="Buyck B."/>
            <person name="Bense V."/>
            <person name="Catcheside P."/>
            <person name="Chovatia M."/>
            <person name="Cooper J."/>
            <person name="Damon W."/>
            <person name="Desjardin D."/>
            <person name="Finy P."/>
            <person name="Geml J."/>
            <person name="Haridas S."/>
            <person name="Hughes K."/>
            <person name="Justo A."/>
            <person name="Karasinski D."/>
            <person name="Kautmanova I."/>
            <person name="Kiss B."/>
            <person name="Kocsube S."/>
            <person name="Kotiranta H."/>
            <person name="LaButti K.M."/>
            <person name="Lechner B.E."/>
            <person name="Liimatainen K."/>
            <person name="Lipzen A."/>
            <person name="Lukacs Z."/>
            <person name="Mihaltcheva S."/>
            <person name="Morgado L.N."/>
            <person name="Niskanen T."/>
            <person name="Noordeloos M.E."/>
            <person name="Ohm R.A."/>
            <person name="Ortiz-Santana B."/>
            <person name="Ovrebo C."/>
            <person name="Racz N."/>
            <person name="Riley R."/>
            <person name="Savchenko A."/>
            <person name="Shiryaev A."/>
            <person name="Soop K."/>
            <person name="Spirin V."/>
            <person name="Szebenyi C."/>
            <person name="Tomsovsky M."/>
            <person name="Tulloss R.E."/>
            <person name="Uehling J."/>
            <person name="Grigoriev I.V."/>
            <person name="Vagvolgyi C."/>
            <person name="Papp T."/>
            <person name="Martin F.M."/>
            <person name="Miettinen O."/>
            <person name="Hibbett D.S."/>
            <person name="Nagy L.G."/>
        </authorList>
    </citation>
    <scope>NUCLEOTIDE SEQUENCE [LARGE SCALE GENOMIC DNA]</scope>
    <source>
        <strain evidence="1 2">CBS 121175</strain>
    </source>
</reference>
<protein>
    <submittedName>
        <fullName evidence="1">Uncharacterized protein</fullName>
    </submittedName>
</protein>
<accession>A0A5C3LN31</accession>
<keyword evidence="2" id="KW-1185">Reference proteome</keyword>
<evidence type="ECO:0000313" key="1">
    <source>
        <dbReference type="EMBL" id="TFK30131.1"/>
    </source>
</evidence>
<gene>
    <name evidence="1" type="ORF">FA15DRAFT_663495</name>
</gene>
<dbReference type="Proteomes" id="UP000307440">
    <property type="component" value="Unassembled WGS sequence"/>
</dbReference>
<dbReference type="OrthoDB" id="2987718at2759"/>
<name>A0A5C3LN31_COPMA</name>
<dbReference type="AlphaFoldDB" id="A0A5C3LN31"/>